<feature type="domain" description="Cyclic nucleotide-binding" evidence="2">
    <location>
        <begin position="91"/>
        <end position="233"/>
    </location>
</feature>
<feature type="region of interest" description="Disordered" evidence="1">
    <location>
        <begin position="1"/>
        <end position="20"/>
    </location>
</feature>
<dbReference type="SUPFAM" id="SSF51206">
    <property type="entry name" value="cAMP-binding domain-like"/>
    <property type="match status" value="1"/>
</dbReference>
<protein>
    <submittedName>
        <fullName evidence="3">Mcb protein</fullName>
    </submittedName>
</protein>
<comment type="caution">
    <text evidence="3">The sequence shown here is derived from an EMBL/GenBank/DDBJ whole genome shotgun (WGS) entry which is preliminary data.</text>
</comment>
<dbReference type="EMBL" id="CAJNDS010002359">
    <property type="protein sequence ID" value="CAE7448333.1"/>
    <property type="molecule type" value="Genomic_DNA"/>
</dbReference>
<dbReference type="CDD" id="cd00038">
    <property type="entry name" value="CAP_ED"/>
    <property type="match status" value="1"/>
</dbReference>
<gene>
    <name evidence="3" type="primary">mcb</name>
    <name evidence="3" type="ORF">SNAT2548_LOCUS24475</name>
</gene>
<keyword evidence="4" id="KW-1185">Reference proteome</keyword>
<sequence>MLGLPSVSRGPSGASRGSIAALPGRRSILPPIEVGFGGARGSTREGRDGREGRESVLDPLDVGTARRVSITATSTEMSQEIVSKTLSAMKLFKDFDPAVLQMIPEIVTSIMCQAGTVLFKQGDPPGSCYVVIAGTGTVRVAETDFLQSFLPGQKTVDGFSRYHDDTNLGNRISKLGPGSVVGELALMNDQPRLASAKCLEDTEVFVIRRHDFDNVLKEEMVKKGDEKLKFLMRHLPGMKEVPVPKPGGKPHASYVFKHAKFPRGHTFLVQGKIAEPHFWAVYKGAVEFKRAEVLFLDKLGAGGGECSMPQLRSGPLRPLSALKGNKKTLSQPRLHGIGRDGNVAVEANDSNPKGVMSRRGVLVAGGVFGSLPFPAPEPFTVRVTSPTCEVFFMTSVDFPKIPRKLLDVLNEYVASSTTWRLGCHQRSTELRKNGRGGRDAKLPEEDKSQWMSSTDDNELVEECREVRRSHFEDFQKAAFPGT</sequence>
<dbReference type="InterPro" id="IPR018490">
    <property type="entry name" value="cNMP-bd_dom_sf"/>
</dbReference>
<reference evidence="3" key="1">
    <citation type="submission" date="2021-02" db="EMBL/GenBank/DDBJ databases">
        <authorList>
            <person name="Dougan E. K."/>
            <person name="Rhodes N."/>
            <person name="Thang M."/>
            <person name="Chan C."/>
        </authorList>
    </citation>
    <scope>NUCLEOTIDE SEQUENCE</scope>
</reference>
<dbReference type="AlphaFoldDB" id="A0A812RP84"/>
<dbReference type="PROSITE" id="PS50042">
    <property type="entry name" value="CNMP_BINDING_3"/>
    <property type="match status" value="1"/>
</dbReference>
<accession>A0A812RP84</accession>
<dbReference type="OrthoDB" id="416873at2759"/>
<proteinExistence type="predicted"/>
<dbReference type="PANTHER" id="PTHR23011">
    <property type="entry name" value="CYCLIC NUCLEOTIDE-BINDING DOMAIN CONTAINING PROTEIN"/>
    <property type="match status" value="1"/>
</dbReference>
<evidence type="ECO:0000256" key="1">
    <source>
        <dbReference type="SAM" id="MobiDB-lite"/>
    </source>
</evidence>
<evidence type="ECO:0000313" key="4">
    <source>
        <dbReference type="Proteomes" id="UP000604046"/>
    </source>
</evidence>
<feature type="compositionally biased region" description="Basic and acidic residues" evidence="1">
    <location>
        <begin position="42"/>
        <end position="55"/>
    </location>
</feature>
<organism evidence="3 4">
    <name type="scientific">Symbiodinium natans</name>
    <dbReference type="NCBI Taxonomy" id="878477"/>
    <lineage>
        <taxon>Eukaryota</taxon>
        <taxon>Sar</taxon>
        <taxon>Alveolata</taxon>
        <taxon>Dinophyceae</taxon>
        <taxon>Suessiales</taxon>
        <taxon>Symbiodiniaceae</taxon>
        <taxon>Symbiodinium</taxon>
    </lineage>
</organism>
<dbReference type="PANTHER" id="PTHR23011:SF28">
    <property type="entry name" value="CYCLIC NUCLEOTIDE-BINDING DOMAIN CONTAINING PROTEIN"/>
    <property type="match status" value="1"/>
</dbReference>
<evidence type="ECO:0000313" key="3">
    <source>
        <dbReference type="EMBL" id="CAE7448333.1"/>
    </source>
</evidence>
<dbReference type="Gene3D" id="2.60.120.10">
    <property type="entry name" value="Jelly Rolls"/>
    <property type="match status" value="1"/>
</dbReference>
<name>A0A812RP84_9DINO</name>
<evidence type="ECO:0000259" key="2">
    <source>
        <dbReference type="PROSITE" id="PS50042"/>
    </source>
</evidence>
<dbReference type="InterPro" id="IPR014710">
    <property type="entry name" value="RmlC-like_jellyroll"/>
</dbReference>
<feature type="compositionally biased region" description="Basic and acidic residues" evidence="1">
    <location>
        <begin position="430"/>
        <end position="448"/>
    </location>
</feature>
<feature type="region of interest" description="Disordered" evidence="1">
    <location>
        <begin position="430"/>
        <end position="457"/>
    </location>
</feature>
<feature type="region of interest" description="Disordered" evidence="1">
    <location>
        <begin position="33"/>
        <end position="55"/>
    </location>
</feature>
<dbReference type="InterPro" id="IPR000595">
    <property type="entry name" value="cNMP-bd_dom"/>
</dbReference>
<dbReference type="Proteomes" id="UP000604046">
    <property type="component" value="Unassembled WGS sequence"/>
</dbReference>
<dbReference type="SMART" id="SM00100">
    <property type="entry name" value="cNMP"/>
    <property type="match status" value="1"/>
</dbReference>
<dbReference type="Pfam" id="PF00027">
    <property type="entry name" value="cNMP_binding"/>
    <property type="match status" value="1"/>
</dbReference>